<dbReference type="RefSeq" id="WP_090112573.1">
    <property type="nucleotide sequence ID" value="NZ_FNAT01000004.1"/>
</dbReference>
<protein>
    <submittedName>
        <fullName evidence="3">Glycine betaine/proline transport system substrate-binding protein</fullName>
    </submittedName>
</protein>
<organism evidence="3 4">
    <name type="scientific">Limimaricola pyoseonensis</name>
    <dbReference type="NCBI Taxonomy" id="521013"/>
    <lineage>
        <taxon>Bacteria</taxon>
        <taxon>Pseudomonadati</taxon>
        <taxon>Pseudomonadota</taxon>
        <taxon>Alphaproteobacteria</taxon>
        <taxon>Rhodobacterales</taxon>
        <taxon>Paracoccaceae</taxon>
        <taxon>Limimaricola</taxon>
    </lineage>
</organism>
<proteinExistence type="predicted"/>
<evidence type="ECO:0000313" key="3">
    <source>
        <dbReference type="EMBL" id="SDE79471.1"/>
    </source>
</evidence>
<dbReference type="Pfam" id="PF04069">
    <property type="entry name" value="OpuAC"/>
    <property type="match status" value="1"/>
</dbReference>
<dbReference type="AlphaFoldDB" id="A0A1G7FUE1"/>
<dbReference type="Gene3D" id="3.10.105.10">
    <property type="entry name" value="Dipeptide-binding Protein, Domain 3"/>
    <property type="match status" value="2"/>
</dbReference>
<gene>
    <name evidence="3" type="ORF">SAMN04488567_2575</name>
</gene>
<evidence type="ECO:0000259" key="2">
    <source>
        <dbReference type="Pfam" id="PF04069"/>
    </source>
</evidence>
<feature type="domain" description="ABC-type glycine betaine transport system substrate-binding" evidence="2">
    <location>
        <begin position="25"/>
        <end position="298"/>
    </location>
</feature>
<dbReference type="EMBL" id="FNAT01000004">
    <property type="protein sequence ID" value="SDE79471.1"/>
    <property type="molecule type" value="Genomic_DNA"/>
</dbReference>
<feature type="chain" id="PRO_5011455154" evidence="1">
    <location>
        <begin position="21"/>
        <end position="321"/>
    </location>
</feature>
<keyword evidence="1" id="KW-0732">Signal</keyword>
<accession>A0A1G7FUE1</accession>
<name>A0A1G7FUE1_9RHOB</name>
<evidence type="ECO:0000256" key="1">
    <source>
        <dbReference type="SAM" id="SignalP"/>
    </source>
</evidence>
<dbReference type="InterPro" id="IPR007210">
    <property type="entry name" value="ABC_Gly_betaine_transp_sub-bd"/>
</dbReference>
<reference evidence="4" key="1">
    <citation type="submission" date="2016-10" db="EMBL/GenBank/DDBJ databases">
        <authorList>
            <person name="Varghese N."/>
            <person name="Submissions S."/>
        </authorList>
    </citation>
    <scope>NUCLEOTIDE SEQUENCE [LARGE SCALE GENOMIC DNA]</scope>
    <source>
        <strain evidence="4">DSM 21424</strain>
    </source>
</reference>
<dbReference type="GO" id="GO:0022857">
    <property type="term" value="F:transmembrane transporter activity"/>
    <property type="evidence" value="ECO:0007669"/>
    <property type="project" value="InterPro"/>
</dbReference>
<dbReference type="Gene3D" id="3.40.190.100">
    <property type="entry name" value="Glycine betaine-binding periplasmic protein, domain 2"/>
    <property type="match status" value="1"/>
</dbReference>
<dbReference type="CDD" id="cd13641">
    <property type="entry name" value="PBP2_HisX_like"/>
    <property type="match status" value="1"/>
</dbReference>
<feature type="signal peptide" evidence="1">
    <location>
        <begin position="1"/>
        <end position="20"/>
    </location>
</feature>
<dbReference type="Proteomes" id="UP000198922">
    <property type="component" value="Unassembled WGS sequence"/>
</dbReference>
<evidence type="ECO:0000313" key="4">
    <source>
        <dbReference type="Proteomes" id="UP000198922"/>
    </source>
</evidence>
<dbReference type="OrthoDB" id="9786266at2"/>
<dbReference type="SUPFAM" id="SSF53850">
    <property type="entry name" value="Periplasmic binding protein-like II"/>
    <property type="match status" value="1"/>
</dbReference>
<dbReference type="STRING" id="521013.SAMN04488567_2575"/>
<sequence>MKKKLIGAAVAAIALPGAAAAECGEVSITQMNWASSEIVTAVSKFLMEQGYGCEVTVVPSDTVPAVTSLAENGEPDIVTELWLNGVGDVYRELRDAGRVIELGRVLNPGGIEGWWIPTYLAEAHPELTTIEGVLANPELVGGQFNNCPVGWGCRVANDNLIRALDLRDSGMEVFDHGSGETLATSMASAVQSEEPWFGYYWAPTVPLGKFDMTRVELGEYNQEAHEANQNPDNPNPQVTGYPAAEVITAIVADFQEREPEIAELMSKVTFDTDTMSGLLAWADENGASNEEAAVYFLQSNPDVWSGWLNDAARENLSALLK</sequence>
<keyword evidence="4" id="KW-1185">Reference proteome</keyword>
<dbReference type="GO" id="GO:0043190">
    <property type="term" value="C:ATP-binding cassette (ABC) transporter complex"/>
    <property type="evidence" value="ECO:0007669"/>
    <property type="project" value="InterPro"/>
</dbReference>